<name>A0A399T3T0_9BACT</name>
<dbReference type="EMBL" id="QWGR01000004">
    <property type="protein sequence ID" value="RIJ48533.1"/>
    <property type="molecule type" value="Genomic_DNA"/>
</dbReference>
<dbReference type="InterPro" id="IPR012808">
    <property type="entry name" value="CHP02453"/>
</dbReference>
<dbReference type="Pfam" id="PF09365">
    <property type="entry name" value="DUF2461"/>
    <property type="match status" value="1"/>
</dbReference>
<dbReference type="RefSeq" id="WP_119437453.1">
    <property type="nucleotide sequence ID" value="NZ_QWGR01000004.1"/>
</dbReference>
<gene>
    <name evidence="1" type="ORF">D1614_08285</name>
</gene>
<organism evidence="1 2">
    <name type="scientific">Maribellus luteus</name>
    <dbReference type="NCBI Taxonomy" id="2305463"/>
    <lineage>
        <taxon>Bacteria</taxon>
        <taxon>Pseudomonadati</taxon>
        <taxon>Bacteroidota</taxon>
        <taxon>Bacteroidia</taxon>
        <taxon>Marinilabiliales</taxon>
        <taxon>Prolixibacteraceae</taxon>
        <taxon>Maribellus</taxon>
    </lineage>
</organism>
<sequence>MDSVLQFLKELAANNNREWFQANKKWYEESREKVLFLTDVLINEIGQFDHEVKGLQPKDCMFRIFRDVRFSHDKRPYKTNFGSFICKGGRKSMNPGYYFHIEPTGCFMAGGIYMPPAEPLRIIRTYLADHAEEFLEITEAPDFKKEFPALYDDQLKTAPKGFPKDHQHIDLLKYKSFIYSKDMAPSLVSNEKYVETMVEGFETLYPVNRFLYEALAQ</sequence>
<dbReference type="InterPro" id="IPR015996">
    <property type="entry name" value="UCP028451"/>
</dbReference>
<keyword evidence="2" id="KW-1185">Reference proteome</keyword>
<proteinExistence type="predicted"/>
<evidence type="ECO:0000313" key="2">
    <source>
        <dbReference type="Proteomes" id="UP000265926"/>
    </source>
</evidence>
<reference evidence="1 2" key="1">
    <citation type="submission" date="2018-08" db="EMBL/GenBank/DDBJ databases">
        <title>Pallidiluteibacterium maritimus gen. nov., sp. nov., isolated from coastal sediment.</title>
        <authorList>
            <person name="Zhou L.Y."/>
        </authorList>
    </citation>
    <scope>NUCLEOTIDE SEQUENCE [LARGE SCALE GENOMIC DNA]</scope>
    <source>
        <strain evidence="1 2">XSD2</strain>
    </source>
</reference>
<dbReference type="PIRSF" id="PIRSF028451">
    <property type="entry name" value="UCP028451"/>
    <property type="match status" value="1"/>
</dbReference>
<comment type="caution">
    <text evidence="1">The sequence shown here is derived from an EMBL/GenBank/DDBJ whole genome shotgun (WGS) entry which is preliminary data.</text>
</comment>
<dbReference type="PANTHER" id="PTHR36452">
    <property type="entry name" value="CHROMOSOME 12, WHOLE GENOME SHOTGUN SEQUENCE"/>
    <property type="match status" value="1"/>
</dbReference>
<accession>A0A399T3T0</accession>
<dbReference type="PANTHER" id="PTHR36452:SF1">
    <property type="entry name" value="DUF2461 DOMAIN-CONTAINING PROTEIN"/>
    <property type="match status" value="1"/>
</dbReference>
<dbReference type="AlphaFoldDB" id="A0A399T3T0"/>
<dbReference type="OrthoDB" id="9794241at2"/>
<protein>
    <submittedName>
        <fullName evidence="1">DUF2461 domain-containing protein</fullName>
    </submittedName>
</protein>
<dbReference type="Proteomes" id="UP000265926">
    <property type="component" value="Unassembled WGS sequence"/>
</dbReference>
<dbReference type="NCBIfam" id="TIGR02453">
    <property type="entry name" value="TIGR02453 family protein"/>
    <property type="match status" value="1"/>
</dbReference>
<evidence type="ECO:0000313" key="1">
    <source>
        <dbReference type="EMBL" id="RIJ48533.1"/>
    </source>
</evidence>